<dbReference type="Proteomes" id="UP000004995">
    <property type="component" value="Unassembled WGS sequence"/>
</dbReference>
<reference evidence="1" key="2">
    <citation type="submission" date="2018-08" db="UniProtKB">
        <authorList>
            <consortium name="EnsemblPlants"/>
        </authorList>
    </citation>
    <scope>IDENTIFICATION</scope>
    <source>
        <strain evidence="1">Yugu1</strain>
    </source>
</reference>
<accession>K3YF70</accession>
<organism evidence="1 2">
    <name type="scientific">Setaria italica</name>
    <name type="common">Foxtail millet</name>
    <name type="synonym">Panicum italicum</name>
    <dbReference type="NCBI Taxonomy" id="4555"/>
    <lineage>
        <taxon>Eukaryota</taxon>
        <taxon>Viridiplantae</taxon>
        <taxon>Streptophyta</taxon>
        <taxon>Embryophyta</taxon>
        <taxon>Tracheophyta</taxon>
        <taxon>Spermatophyta</taxon>
        <taxon>Magnoliopsida</taxon>
        <taxon>Liliopsida</taxon>
        <taxon>Poales</taxon>
        <taxon>Poaceae</taxon>
        <taxon>PACMAD clade</taxon>
        <taxon>Panicoideae</taxon>
        <taxon>Panicodae</taxon>
        <taxon>Paniceae</taxon>
        <taxon>Cenchrinae</taxon>
        <taxon>Setaria</taxon>
    </lineage>
</organism>
<dbReference type="Gramene" id="KQK99068">
    <property type="protein sequence ID" value="KQK99068"/>
    <property type="gene ID" value="SETIT_012887mg"/>
</dbReference>
<dbReference type="EnsemblPlants" id="KQK99068">
    <property type="protein sequence ID" value="KQK99068"/>
    <property type="gene ID" value="SETIT_012887mg"/>
</dbReference>
<dbReference type="InParanoid" id="K3YF70"/>
<reference evidence="2" key="1">
    <citation type="journal article" date="2012" name="Nat. Biotechnol.">
        <title>Reference genome sequence of the model plant Setaria.</title>
        <authorList>
            <person name="Bennetzen J.L."/>
            <person name="Schmutz J."/>
            <person name="Wang H."/>
            <person name="Percifield R."/>
            <person name="Hawkins J."/>
            <person name="Pontaroli A.C."/>
            <person name="Estep M."/>
            <person name="Feng L."/>
            <person name="Vaughn J.N."/>
            <person name="Grimwood J."/>
            <person name="Jenkins J."/>
            <person name="Barry K."/>
            <person name="Lindquist E."/>
            <person name="Hellsten U."/>
            <person name="Deshpande S."/>
            <person name="Wang X."/>
            <person name="Wu X."/>
            <person name="Mitros T."/>
            <person name="Triplett J."/>
            <person name="Yang X."/>
            <person name="Ye C.Y."/>
            <person name="Mauro-Herrera M."/>
            <person name="Wang L."/>
            <person name="Li P."/>
            <person name="Sharma M."/>
            <person name="Sharma R."/>
            <person name="Ronald P.C."/>
            <person name="Panaud O."/>
            <person name="Kellogg E.A."/>
            <person name="Brutnell T.P."/>
            <person name="Doust A.N."/>
            <person name="Tuskan G.A."/>
            <person name="Rokhsar D."/>
            <person name="Devos K.M."/>
        </authorList>
    </citation>
    <scope>NUCLEOTIDE SEQUENCE [LARGE SCALE GENOMIC DNA]</scope>
    <source>
        <strain evidence="2">cv. Yugu1</strain>
    </source>
</reference>
<evidence type="ECO:0000313" key="2">
    <source>
        <dbReference type="Proteomes" id="UP000004995"/>
    </source>
</evidence>
<name>K3YF70_SETIT</name>
<protein>
    <submittedName>
        <fullName evidence="1">Uncharacterized protein</fullName>
    </submittedName>
</protein>
<sequence>MLVQQISPALSKEIRISEKRKDAIFSAAIHQKTKASSQKRSYNLRSIILVNWQNQ</sequence>
<proteinExistence type="predicted"/>
<dbReference type="EMBL" id="AGNK02004518">
    <property type="status" value="NOT_ANNOTATED_CDS"/>
    <property type="molecule type" value="Genomic_DNA"/>
</dbReference>
<dbReference type="AlphaFoldDB" id="K3YF70"/>
<keyword evidence="2" id="KW-1185">Reference proteome</keyword>
<evidence type="ECO:0000313" key="1">
    <source>
        <dbReference type="EnsemblPlants" id="KQK99068"/>
    </source>
</evidence>
<dbReference type="HOGENOM" id="CLU_3035999_0_0_1"/>